<name>A0A8J4DKV5_9ACTN</name>
<keyword evidence="2" id="KW-1185">Reference proteome</keyword>
<proteinExistence type="predicted"/>
<comment type="caution">
    <text evidence="1">The sequence shown here is derived from an EMBL/GenBank/DDBJ whole genome shotgun (WGS) entry which is preliminary data.</text>
</comment>
<protein>
    <submittedName>
        <fullName evidence="1">Uncharacterized protein</fullName>
    </submittedName>
</protein>
<evidence type="ECO:0000313" key="2">
    <source>
        <dbReference type="Proteomes" id="UP000652013"/>
    </source>
</evidence>
<dbReference type="Proteomes" id="UP000652013">
    <property type="component" value="Unassembled WGS sequence"/>
</dbReference>
<accession>A0A8J4DKV5</accession>
<sequence length="201" mass="20312">MQDAHPRSGRSAKVVAAAVVVGLIGSGALVWQASSAAFTASTDNANNSWTSGSVTLTDNDFGGANFNETNLKPGDTGTKCILVTYNGSVASSVTLYSNTPTGTLGQYLDLDVSVGSGSTCASPGTQTQIFGDVNTVPDNSSDTLDNFAAAHTDWGTGAGTWTPSTAGTAKPYTFTYTLGGGDAAQGLSATGVQFTWEAQSS</sequence>
<gene>
    <name evidence="1" type="ORF">Sya03_46730</name>
</gene>
<reference evidence="1" key="1">
    <citation type="submission" date="2021-01" db="EMBL/GenBank/DDBJ databases">
        <title>Whole genome shotgun sequence of Spirilliplanes yamanashiensis NBRC 15828.</title>
        <authorList>
            <person name="Komaki H."/>
            <person name="Tamura T."/>
        </authorList>
    </citation>
    <scope>NUCLEOTIDE SEQUENCE</scope>
    <source>
        <strain evidence="1">NBRC 15828</strain>
    </source>
</reference>
<organism evidence="1 2">
    <name type="scientific">Spirilliplanes yamanashiensis</name>
    <dbReference type="NCBI Taxonomy" id="42233"/>
    <lineage>
        <taxon>Bacteria</taxon>
        <taxon>Bacillati</taxon>
        <taxon>Actinomycetota</taxon>
        <taxon>Actinomycetes</taxon>
        <taxon>Micromonosporales</taxon>
        <taxon>Micromonosporaceae</taxon>
        <taxon>Spirilliplanes</taxon>
    </lineage>
</organism>
<dbReference type="RefSeq" id="WP_203940519.1">
    <property type="nucleotide sequence ID" value="NZ_BAAAGJ010000011.1"/>
</dbReference>
<evidence type="ECO:0000313" key="1">
    <source>
        <dbReference type="EMBL" id="GIJ05321.1"/>
    </source>
</evidence>
<dbReference type="AlphaFoldDB" id="A0A8J4DKV5"/>
<dbReference type="EMBL" id="BOOY01000032">
    <property type="protein sequence ID" value="GIJ05321.1"/>
    <property type="molecule type" value="Genomic_DNA"/>
</dbReference>